<proteinExistence type="predicted"/>
<dbReference type="SUPFAM" id="SSF48208">
    <property type="entry name" value="Six-hairpin glycosidases"/>
    <property type="match status" value="1"/>
</dbReference>
<dbReference type="InterPro" id="IPR012341">
    <property type="entry name" value="6hp_glycosidase-like_sf"/>
</dbReference>
<dbReference type="GO" id="GO:0016787">
    <property type="term" value="F:hydrolase activity"/>
    <property type="evidence" value="ECO:0007669"/>
    <property type="project" value="UniProtKB-KW"/>
</dbReference>
<dbReference type="Pfam" id="PF07470">
    <property type="entry name" value="Glyco_hydro_88"/>
    <property type="match status" value="1"/>
</dbReference>
<sequence length="376" mass="43447">MNKPWSVAMSESFMQQYPIVSDMPFQKRRCWNYENGCILTAFERMWRRTGDDRYFRYIQENMDLFIREDGSIETYNLNEYNVDMINQGKTLFLLYERTGQEKYRKAIELLVTQLKGHPRTSEGGLWHKKIYPFQMWLDGVYMTSPLLAQYAQTFGDPHWFDDVANEILLMERVARDPKTGLLYHGWDESREQRWANKETGCSPHFWGRGLGWYVMAIVDVLDFMPLGHPQRGQIVGIFHRLAEAIVRVQDAESGMWWQVLDQGGREKNYLEASASSMFACALAKGANKGYLGDWALESARKAHAGLLERYVERDPDGSLHLNGICSVAGLGGNPYRDGSYEYYMSEPIRRDDPKGFAPFVMACLEIEEADGARNVL</sequence>
<dbReference type="EMBL" id="JBHTGQ010000011">
    <property type="protein sequence ID" value="MFC7749318.1"/>
    <property type="molecule type" value="Genomic_DNA"/>
</dbReference>
<reference evidence="3" key="1">
    <citation type="journal article" date="2019" name="Int. J. Syst. Evol. Microbiol.">
        <title>The Global Catalogue of Microorganisms (GCM) 10K type strain sequencing project: providing services to taxonomists for standard genome sequencing and annotation.</title>
        <authorList>
            <consortium name="The Broad Institute Genomics Platform"/>
            <consortium name="The Broad Institute Genome Sequencing Center for Infectious Disease"/>
            <person name="Wu L."/>
            <person name="Ma J."/>
        </authorList>
    </citation>
    <scope>NUCLEOTIDE SEQUENCE [LARGE SCALE GENOMIC DNA]</scope>
    <source>
        <strain evidence="3">JCM 18657</strain>
    </source>
</reference>
<dbReference type="Gene3D" id="1.50.10.10">
    <property type="match status" value="1"/>
</dbReference>
<dbReference type="InterPro" id="IPR052043">
    <property type="entry name" value="PolySaccharide_Degr_Enz"/>
</dbReference>
<name>A0ABW2V1D8_9BACL</name>
<dbReference type="Proteomes" id="UP001596528">
    <property type="component" value="Unassembled WGS sequence"/>
</dbReference>
<evidence type="ECO:0000256" key="1">
    <source>
        <dbReference type="ARBA" id="ARBA00022801"/>
    </source>
</evidence>
<accession>A0ABW2V1D8</accession>
<evidence type="ECO:0000313" key="3">
    <source>
        <dbReference type="Proteomes" id="UP001596528"/>
    </source>
</evidence>
<dbReference type="PANTHER" id="PTHR33886:SF8">
    <property type="entry name" value="UNSATURATED RHAMNOGALACTURONAN HYDROLASE (EUROFUNG)"/>
    <property type="match status" value="1"/>
</dbReference>
<gene>
    <name evidence="2" type="ORF">ACFQWB_05090</name>
</gene>
<dbReference type="InterPro" id="IPR008928">
    <property type="entry name" value="6-hairpin_glycosidase_sf"/>
</dbReference>
<protein>
    <submittedName>
        <fullName evidence="2">Glycoside hydrolase family 105 protein</fullName>
    </submittedName>
</protein>
<dbReference type="PANTHER" id="PTHR33886">
    <property type="entry name" value="UNSATURATED RHAMNOGALACTURONAN HYDROLASE (EUROFUNG)"/>
    <property type="match status" value="1"/>
</dbReference>
<keyword evidence="3" id="KW-1185">Reference proteome</keyword>
<dbReference type="RefSeq" id="WP_138789600.1">
    <property type="nucleotide sequence ID" value="NZ_JBHTGQ010000011.1"/>
</dbReference>
<evidence type="ECO:0000313" key="2">
    <source>
        <dbReference type="EMBL" id="MFC7749318.1"/>
    </source>
</evidence>
<organism evidence="2 3">
    <name type="scientific">Paenibacillus thermoaerophilus</name>
    <dbReference type="NCBI Taxonomy" id="1215385"/>
    <lineage>
        <taxon>Bacteria</taxon>
        <taxon>Bacillati</taxon>
        <taxon>Bacillota</taxon>
        <taxon>Bacilli</taxon>
        <taxon>Bacillales</taxon>
        <taxon>Paenibacillaceae</taxon>
        <taxon>Paenibacillus</taxon>
    </lineage>
</organism>
<comment type="caution">
    <text evidence="2">The sequence shown here is derived from an EMBL/GenBank/DDBJ whole genome shotgun (WGS) entry which is preliminary data.</text>
</comment>
<keyword evidence="1 2" id="KW-0378">Hydrolase</keyword>
<dbReference type="InterPro" id="IPR010905">
    <property type="entry name" value="Glyco_hydro_88"/>
</dbReference>